<dbReference type="SUPFAM" id="SSF47384">
    <property type="entry name" value="Homodimeric domain of signal transducing histidine kinase"/>
    <property type="match status" value="1"/>
</dbReference>
<evidence type="ECO:0000256" key="1">
    <source>
        <dbReference type="ARBA" id="ARBA00000085"/>
    </source>
</evidence>
<dbReference type="GO" id="GO:0016301">
    <property type="term" value="F:kinase activity"/>
    <property type="evidence" value="ECO:0007669"/>
    <property type="project" value="UniProtKB-KW"/>
</dbReference>
<dbReference type="InterPro" id="IPR050428">
    <property type="entry name" value="TCS_sensor_his_kinase"/>
</dbReference>
<dbReference type="EC" id="2.7.13.3" evidence="3"/>
<evidence type="ECO:0000256" key="5">
    <source>
        <dbReference type="ARBA" id="ARBA00022679"/>
    </source>
</evidence>
<keyword evidence="13" id="KW-1185">Reference proteome</keyword>
<dbReference type="CDD" id="cd00082">
    <property type="entry name" value="HisKA"/>
    <property type="match status" value="1"/>
</dbReference>
<organism evidence="12 13">
    <name type="scientific">Pelomonas baiyunensis</name>
    <dbReference type="NCBI Taxonomy" id="3299026"/>
    <lineage>
        <taxon>Bacteria</taxon>
        <taxon>Pseudomonadati</taxon>
        <taxon>Pseudomonadota</taxon>
        <taxon>Betaproteobacteria</taxon>
        <taxon>Burkholderiales</taxon>
        <taxon>Sphaerotilaceae</taxon>
        <taxon>Roseateles</taxon>
    </lineage>
</organism>
<dbReference type="Pfam" id="PF00512">
    <property type="entry name" value="HisKA"/>
    <property type="match status" value="1"/>
</dbReference>
<dbReference type="InterPro" id="IPR005467">
    <property type="entry name" value="His_kinase_dom"/>
</dbReference>
<dbReference type="PANTHER" id="PTHR45436">
    <property type="entry name" value="SENSOR HISTIDINE KINASE YKOH"/>
    <property type="match status" value="1"/>
</dbReference>
<gene>
    <name evidence="12" type="ORF">ACG01O_16260</name>
</gene>
<sequence>MSPNRLPSLRRELVRLTTVVAFCWLVVLGFTVTWAVRHEVDDLLDEALREAAEVMYGVLTTAPELAENSAALPEVLPAPAHEEKFVWQIVDGRGQVVRRSHKAPPQALSDVTRRGLFDQSGQWRVYGIPMTGPLPRMLYVAQVARERNEARYEAVGTVLLAALTVSLLWVLLLRQRVDRGLRPLAQLARQIESYDPLEASTEPEPGDRAETEAISEAVRTLGRSLAQKVRAERAFSACAAHSLRTPLAGMDAQLALAQREPPEAQPGRLERVRAALTRLTRVVQSLLALFRAGEHWALDLRPCRLTELLAEIPVEGLTVTVEDDVEFLADPDLTTIALVNLLDNAVRFGARHVRVHGGRDSSRVCIRVQDDGHGITQERWIAVTRALQLPESSADVGLGLRLASMVAQAHGGCLILPAPVHDQLGFLVEVWFAAVPTNATERVPLRVG</sequence>
<dbReference type="SMART" id="SM00388">
    <property type="entry name" value="HisKA"/>
    <property type="match status" value="1"/>
</dbReference>
<dbReference type="EMBL" id="JBIGIB010000004">
    <property type="protein sequence ID" value="MFG6468181.1"/>
    <property type="molecule type" value="Genomic_DNA"/>
</dbReference>
<evidence type="ECO:0000256" key="6">
    <source>
        <dbReference type="ARBA" id="ARBA00022692"/>
    </source>
</evidence>
<dbReference type="Gene3D" id="1.10.287.130">
    <property type="match status" value="1"/>
</dbReference>
<keyword evidence="4" id="KW-0597">Phosphoprotein</keyword>
<dbReference type="PROSITE" id="PS50109">
    <property type="entry name" value="HIS_KIN"/>
    <property type="match status" value="1"/>
</dbReference>
<keyword evidence="5" id="KW-0808">Transferase</keyword>
<dbReference type="InterPro" id="IPR036097">
    <property type="entry name" value="HisK_dim/P_sf"/>
</dbReference>
<comment type="subcellular location">
    <subcellularLocation>
        <location evidence="2">Membrane</location>
    </subcellularLocation>
</comment>
<keyword evidence="9 10" id="KW-0472">Membrane</keyword>
<evidence type="ECO:0000256" key="3">
    <source>
        <dbReference type="ARBA" id="ARBA00012438"/>
    </source>
</evidence>
<name>A0ABW7H1S4_9BURK</name>
<dbReference type="CDD" id="cd00075">
    <property type="entry name" value="HATPase"/>
    <property type="match status" value="1"/>
</dbReference>
<dbReference type="Proteomes" id="UP001606303">
    <property type="component" value="Unassembled WGS sequence"/>
</dbReference>
<dbReference type="PANTHER" id="PTHR45436:SF5">
    <property type="entry name" value="SENSOR HISTIDINE KINASE TRCS"/>
    <property type="match status" value="1"/>
</dbReference>
<dbReference type="SUPFAM" id="SSF55874">
    <property type="entry name" value="ATPase domain of HSP90 chaperone/DNA topoisomerase II/histidine kinase"/>
    <property type="match status" value="1"/>
</dbReference>
<proteinExistence type="predicted"/>
<dbReference type="InterPro" id="IPR003594">
    <property type="entry name" value="HATPase_dom"/>
</dbReference>
<evidence type="ECO:0000256" key="7">
    <source>
        <dbReference type="ARBA" id="ARBA00022777"/>
    </source>
</evidence>
<dbReference type="InterPro" id="IPR003661">
    <property type="entry name" value="HisK_dim/P_dom"/>
</dbReference>
<comment type="catalytic activity">
    <reaction evidence="1">
        <text>ATP + protein L-histidine = ADP + protein N-phospho-L-histidine.</text>
        <dbReference type="EC" id="2.7.13.3"/>
    </reaction>
</comment>
<feature type="transmembrane region" description="Helical" evidence="10">
    <location>
        <begin position="12"/>
        <end position="36"/>
    </location>
</feature>
<dbReference type="RefSeq" id="WP_394386166.1">
    <property type="nucleotide sequence ID" value="NZ_JBIGIB010000004.1"/>
</dbReference>
<protein>
    <recommendedName>
        <fullName evidence="3">histidine kinase</fullName>
        <ecNumber evidence="3">2.7.13.3</ecNumber>
    </recommendedName>
</protein>
<evidence type="ECO:0000259" key="11">
    <source>
        <dbReference type="PROSITE" id="PS50109"/>
    </source>
</evidence>
<keyword evidence="8 10" id="KW-1133">Transmembrane helix</keyword>
<evidence type="ECO:0000256" key="10">
    <source>
        <dbReference type="SAM" id="Phobius"/>
    </source>
</evidence>
<comment type="caution">
    <text evidence="12">The sequence shown here is derived from an EMBL/GenBank/DDBJ whole genome shotgun (WGS) entry which is preliminary data.</text>
</comment>
<dbReference type="PRINTS" id="PR00344">
    <property type="entry name" value="BCTRLSENSOR"/>
</dbReference>
<dbReference type="Gene3D" id="3.30.565.10">
    <property type="entry name" value="Histidine kinase-like ATPase, C-terminal domain"/>
    <property type="match status" value="1"/>
</dbReference>
<dbReference type="InterPro" id="IPR004358">
    <property type="entry name" value="Sig_transdc_His_kin-like_C"/>
</dbReference>
<keyword evidence="6 10" id="KW-0812">Transmembrane</keyword>
<evidence type="ECO:0000256" key="2">
    <source>
        <dbReference type="ARBA" id="ARBA00004370"/>
    </source>
</evidence>
<dbReference type="InterPro" id="IPR036890">
    <property type="entry name" value="HATPase_C_sf"/>
</dbReference>
<accession>A0ABW7H1S4</accession>
<evidence type="ECO:0000313" key="13">
    <source>
        <dbReference type="Proteomes" id="UP001606303"/>
    </source>
</evidence>
<evidence type="ECO:0000256" key="9">
    <source>
        <dbReference type="ARBA" id="ARBA00023136"/>
    </source>
</evidence>
<evidence type="ECO:0000313" key="12">
    <source>
        <dbReference type="EMBL" id="MFG6468181.1"/>
    </source>
</evidence>
<reference evidence="12 13" key="1">
    <citation type="submission" date="2024-08" db="EMBL/GenBank/DDBJ databases">
        <authorList>
            <person name="Lu H."/>
        </authorList>
    </citation>
    <scope>NUCLEOTIDE SEQUENCE [LARGE SCALE GENOMIC DNA]</scope>
    <source>
        <strain evidence="12 13">BYS87W</strain>
    </source>
</reference>
<dbReference type="Pfam" id="PF02518">
    <property type="entry name" value="HATPase_c"/>
    <property type="match status" value="1"/>
</dbReference>
<feature type="domain" description="Histidine kinase" evidence="11">
    <location>
        <begin position="238"/>
        <end position="436"/>
    </location>
</feature>
<dbReference type="SMART" id="SM00387">
    <property type="entry name" value="HATPase_c"/>
    <property type="match status" value="1"/>
</dbReference>
<evidence type="ECO:0000256" key="8">
    <source>
        <dbReference type="ARBA" id="ARBA00022989"/>
    </source>
</evidence>
<feature type="transmembrane region" description="Helical" evidence="10">
    <location>
        <begin position="154"/>
        <end position="173"/>
    </location>
</feature>
<evidence type="ECO:0000256" key="4">
    <source>
        <dbReference type="ARBA" id="ARBA00022553"/>
    </source>
</evidence>
<keyword evidence="7 12" id="KW-0418">Kinase</keyword>